<dbReference type="AlphaFoldDB" id="S7MXA8"/>
<comment type="subcellular location">
    <subcellularLocation>
        <location evidence="1 7">Cytoplasm</location>
        <location evidence="1 7">Cytoskeleton</location>
    </subcellularLocation>
</comment>
<evidence type="ECO:0000256" key="7">
    <source>
        <dbReference type="RuleBase" id="RU365078"/>
    </source>
</evidence>
<dbReference type="GO" id="GO:0000902">
    <property type="term" value="P:cell morphogenesis"/>
    <property type="evidence" value="ECO:0007669"/>
    <property type="project" value="TreeGrafter"/>
</dbReference>
<accession>S7MXA8</accession>
<evidence type="ECO:0000256" key="4">
    <source>
        <dbReference type="ARBA" id="ARBA00022490"/>
    </source>
</evidence>
<dbReference type="InterPro" id="IPR043175">
    <property type="entry name" value="CAPZB_N"/>
</dbReference>
<evidence type="ECO:0000256" key="2">
    <source>
        <dbReference type="ARBA" id="ARBA00006039"/>
    </source>
</evidence>
<dbReference type="Gene3D" id="1.20.58.570">
    <property type="match status" value="1"/>
</dbReference>
<dbReference type="PROSITE" id="PS00231">
    <property type="entry name" value="F_ACTIN_CAPPING_BETA"/>
    <property type="match status" value="1"/>
</dbReference>
<dbReference type="PANTHER" id="PTHR10619:SF0">
    <property type="entry name" value="F-ACTIN-CAPPING PROTEIN SUBUNIT BETA ISOFORMS 1 AND 2"/>
    <property type="match status" value="1"/>
</dbReference>
<dbReference type="GO" id="GO:0030036">
    <property type="term" value="P:actin cytoskeleton organization"/>
    <property type="evidence" value="ECO:0007669"/>
    <property type="project" value="InterPro"/>
</dbReference>
<comment type="function">
    <text evidence="7">F-actin-capping proteins bind in a Ca(2+)-independent manner to the fast growing ends of actin filaments (barbed end) thereby blocking the exchange of subunits at these ends. Unlike other capping proteins (such as gelsolin and severin), these proteins do not sever actin filaments.</text>
</comment>
<keyword evidence="4 7" id="KW-0963">Cytoplasm</keyword>
<dbReference type="PRINTS" id="PR00192">
    <property type="entry name" value="FACTINCAPB"/>
</dbReference>
<protein>
    <recommendedName>
        <fullName evidence="7">F-actin-capping protein subunit beta</fullName>
    </recommendedName>
</protein>
<dbReference type="GO" id="GO:0010591">
    <property type="term" value="P:regulation of lamellipodium assembly"/>
    <property type="evidence" value="ECO:0007669"/>
    <property type="project" value="TreeGrafter"/>
</dbReference>
<dbReference type="InterPro" id="IPR001698">
    <property type="entry name" value="CAPZB"/>
</dbReference>
<dbReference type="InterPro" id="IPR037282">
    <property type="entry name" value="CapZ_alpha/beta"/>
</dbReference>
<keyword evidence="9" id="KW-1185">Reference proteome</keyword>
<dbReference type="GO" id="GO:0008290">
    <property type="term" value="C:F-actin capping protein complex"/>
    <property type="evidence" value="ECO:0007669"/>
    <property type="project" value="UniProtKB-UniRule"/>
</dbReference>
<name>S7MXA8_MYOBR</name>
<comment type="subunit">
    <text evidence="7">Heterodimer of an alpha and a beta subunit.</text>
</comment>
<sequence length="154" mass="18141">MVGKDYLLCDYNRDGNSYRSPSIGDGRWGIRSAQVRKLEVEANNAFDQYQDLYFEGGISSVYLWDLDHGFAGVILIRRLEMDKRSEAAGIPTMWWKCRRNQWLHHPSEADLLSNAVATNQQIWLWHHEPRRQPYRWRKMKLSHCSPHIANIGRL</sequence>
<evidence type="ECO:0000313" key="9">
    <source>
        <dbReference type="Proteomes" id="UP000052978"/>
    </source>
</evidence>
<dbReference type="InterPro" id="IPR042276">
    <property type="entry name" value="CapZ_alpha/beta_2"/>
</dbReference>
<dbReference type="GO" id="GO:0051490">
    <property type="term" value="P:negative regulation of filopodium assembly"/>
    <property type="evidence" value="ECO:0007669"/>
    <property type="project" value="TreeGrafter"/>
</dbReference>
<dbReference type="PANTHER" id="PTHR10619">
    <property type="entry name" value="F-ACTIN-CAPPING PROTEIN SUBUNIT BETA"/>
    <property type="match status" value="1"/>
</dbReference>
<dbReference type="Gene3D" id="3.90.1150.210">
    <property type="entry name" value="F-actin capping protein, beta subunit"/>
    <property type="match status" value="1"/>
</dbReference>
<evidence type="ECO:0000256" key="1">
    <source>
        <dbReference type="ARBA" id="ARBA00004245"/>
    </source>
</evidence>
<evidence type="ECO:0000313" key="8">
    <source>
        <dbReference type="EMBL" id="EPQ09094.1"/>
    </source>
</evidence>
<dbReference type="Proteomes" id="UP000052978">
    <property type="component" value="Unassembled WGS sequence"/>
</dbReference>
<dbReference type="GO" id="GO:0051016">
    <property type="term" value="P:barbed-end actin filament capping"/>
    <property type="evidence" value="ECO:0007669"/>
    <property type="project" value="UniProtKB-UniRule"/>
</dbReference>
<keyword evidence="5 7" id="KW-0009">Actin-binding</keyword>
<reference evidence="8 9" key="1">
    <citation type="journal article" date="2013" name="Nat. Commun.">
        <title>Genome analysis reveals insights into physiology and longevity of the Brandt's bat Myotis brandtii.</title>
        <authorList>
            <person name="Seim I."/>
            <person name="Fang X."/>
            <person name="Xiong Z."/>
            <person name="Lobanov A.V."/>
            <person name="Huang Z."/>
            <person name="Ma S."/>
            <person name="Feng Y."/>
            <person name="Turanov A.A."/>
            <person name="Zhu Y."/>
            <person name="Lenz T.L."/>
            <person name="Gerashchenko M.V."/>
            <person name="Fan D."/>
            <person name="Hee Yim S."/>
            <person name="Yao X."/>
            <person name="Jordan D."/>
            <person name="Xiong Y."/>
            <person name="Ma Y."/>
            <person name="Lyapunov A.N."/>
            <person name="Chen G."/>
            <person name="Kulakova O.I."/>
            <person name="Sun Y."/>
            <person name="Lee S.G."/>
            <person name="Bronson R.T."/>
            <person name="Moskalev A.A."/>
            <person name="Sunyaev S.R."/>
            <person name="Zhang G."/>
            <person name="Krogh A."/>
            <person name="Wang J."/>
            <person name="Gladyshev V.N."/>
        </authorList>
    </citation>
    <scope>NUCLEOTIDE SEQUENCE [LARGE SCALE GENOMIC DNA]</scope>
</reference>
<evidence type="ECO:0000256" key="6">
    <source>
        <dbReference type="ARBA" id="ARBA00023212"/>
    </source>
</evidence>
<dbReference type="SUPFAM" id="SSF90096">
    <property type="entry name" value="Subunits of heterodimeric actin filament capping protein Capz"/>
    <property type="match status" value="1"/>
</dbReference>
<evidence type="ECO:0000256" key="5">
    <source>
        <dbReference type="ARBA" id="ARBA00023203"/>
    </source>
</evidence>
<dbReference type="GO" id="GO:0005737">
    <property type="term" value="C:cytoplasm"/>
    <property type="evidence" value="ECO:0007669"/>
    <property type="project" value="InterPro"/>
</dbReference>
<dbReference type="EMBL" id="KE162632">
    <property type="protein sequence ID" value="EPQ09094.1"/>
    <property type="molecule type" value="Genomic_DNA"/>
</dbReference>
<dbReference type="InterPro" id="IPR019771">
    <property type="entry name" value="F-actin_capping_bsu_CS"/>
</dbReference>
<gene>
    <name evidence="8" type="ORF">D623_10027628</name>
</gene>
<comment type="similarity">
    <text evidence="2 7">Belongs to the F-actin-capping protein beta subunit family.</text>
</comment>
<keyword evidence="6 7" id="KW-0206">Cytoskeleton</keyword>
<dbReference type="Pfam" id="PF01115">
    <property type="entry name" value="F_actin_cap_B"/>
    <property type="match status" value="1"/>
</dbReference>
<proteinExistence type="inferred from homology"/>
<keyword evidence="3 7" id="KW-0117">Actin capping</keyword>
<dbReference type="GO" id="GO:0051015">
    <property type="term" value="F:actin filament binding"/>
    <property type="evidence" value="ECO:0007669"/>
    <property type="project" value="TreeGrafter"/>
</dbReference>
<evidence type="ECO:0000256" key="3">
    <source>
        <dbReference type="ARBA" id="ARBA00022467"/>
    </source>
</evidence>
<organism evidence="8 9">
    <name type="scientific">Myotis brandtii</name>
    <name type="common">Brandt's bat</name>
    <dbReference type="NCBI Taxonomy" id="109478"/>
    <lineage>
        <taxon>Eukaryota</taxon>
        <taxon>Metazoa</taxon>
        <taxon>Chordata</taxon>
        <taxon>Craniata</taxon>
        <taxon>Vertebrata</taxon>
        <taxon>Euteleostomi</taxon>
        <taxon>Mammalia</taxon>
        <taxon>Eutheria</taxon>
        <taxon>Laurasiatheria</taxon>
        <taxon>Chiroptera</taxon>
        <taxon>Yangochiroptera</taxon>
        <taxon>Vespertilionidae</taxon>
        <taxon>Myotis</taxon>
    </lineage>
</organism>